<dbReference type="InterPro" id="IPR005174">
    <property type="entry name" value="KIB1-4_b-propeller"/>
</dbReference>
<dbReference type="AlphaFoldDB" id="A0AAV7E1X4"/>
<proteinExistence type="predicted"/>
<dbReference type="EMBL" id="JAINDJ010000007">
    <property type="protein sequence ID" value="KAG9442793.1"/>
    <property type="molecule type" value="Genomic_DNA"/>
</dbReference>
<dbReference type="Pfam" id="PF03478">
    <property type="entry name" value="Beta-prop_KIB1-4"/>
    <property type="match status" value="1"/>
</dbReference>
<gene>
    <name evidence="2" type="ORF">H6P81_018647</name>
</gene>
<evidence type="ECO:0000259" key="1">
    <source>
        <dbReference type="Pfam" id="PF03478"/>
    </source>
</evidence>
<dbReference type="PANTHER" id="PTHR47123">
    <property type="entry name" value="F-BOX PROTEIN SKIP23"/>
    <property type="match status" value="1"/>
</dbReference>
<name>A0AAV7E1X4_ARIFI</name>
<dbReference type="Proteomes" id="UP000825729">
    <property type="component" value="Unassembled WGS sequence"/>
</dbReference>
<feature type="domain" description="KIB1-4 beta-propeller" evidence="1">
    <location>
        <begin position="4"/>
        <end position="210"/>
    </location>
</feature>
<comment type="caution">
    <text evidence="2">The sequence shown here is derived from an EMBL/GenBank/DDBJ whole genome shotgun (WGS) entry which is preliminary data.</text>
</comment>
<accession>A0AAV7E1X4</accession>
<keyword evidence="3" id="KW-1185">Reference proteome</keyword>
<evidence type="ECO:0000313" key="3">
    <source>
        <dbReference type="Proteomes" id="UP000825729"/>
    </source>
</evidence>
<reference evidence="2 3" key="1">
    <citation type="submission" date="2021-07" db="EMBL/GenBank/DDBJ databases">
        <title>The Aristolochia fimbriata genome: insights into angiosperm evolution, floral development and chemical biosynthesis.</title>
        <authorList>
            <person name="Jiao Y."/>
        </authorList>
    </citation>
    <scope>NUCLEOTIDE SEQUENCE [LARGE SCALE GENOMIC DNA]</scope>
    <source>
        <strain evidence="2">IBCAS-2021</strain>
        <tissue evidence="2">Leaf</tissue>
    </source>
</reference>
<dbReference type="PANTHER" id="PTHR47123:SF15">
    <property type="entry name" value="F-BOX PROTEIN SKIP23"/>
    <property type="match status" value="1"/>
</dbReference>
<protein>
    <recommendedName>
        <fullName evidence="1">KIB1-4 beta-propeller domain-containing protein</fullName>
    </recommendedName>
</protein>
<organism evidence="2 3">
    <name type="scientific">Aristolochia fimbriata</name>
    <name type="common">White veined hardy Dutchman's pipe vine</name>
    <dbReference type="NCBI Taxonomy" id="158543"/>
    <lineage>
        <taxon>Eukaryota</taxon>
        <taxon>Viridiplantae</taxon>
        <taxon>Streptophyta</taxon>
        <taxon>Embryophyta</taxon>
        <taxon>Tracheophyta</taxon>
        <taxon>Spermatophyta</taxon>
        <taxon>Magnoliopsida</taxon>
        <taxon>Magnoliidae</taxon>
        <taxon>Piperales</taxon>
        <taxon>Aristolochiaceae</taxon>
        <taxon>Aristolochia</taxon>
    </lineage>
</organism>
<evidence type="ECO:0000313" key="2">
    <source>
        <dbReference type="EMBL" id="KAG9442793.1"/>
    </source>
</evidence>
<dbReference type="InterPro" id="IPR051304">
    <property type="entry name" value="SCF_F-box_domain"/>
</dbReference>
<sequence length="240" mass="27629">MGKQDVLYYKENFYAVDAKGRIIRCIIDACPRLVPLVNTRFPLIPGKNYLMESLGDLFLVRRVTTTPEQWDNGLQGMDDCYMEFLRWYCSKNPEDGSSNENILPADEGVDAEDWVVDGENGSDWQDHPLPLDNSMPCKTLFFSVYRLDIEGKRWVKTFSLDDRAFFLGWNASFSVSASSFRCKANCIYFTDDFKEERYHVTGERYDNGVFSLRDNSIEPVFPQNVDTIMPAPGWLSLLLS</sequence>